<feature type="region of interest" description="Disordered" evidence="1">
    <location>
        <begin position="112"/>
        <end position="140"/>
    </location>
</feature>
<name>A0AAE1EFE5_PETCI</name>
<proteinExistence type="predicted"/>
<organism evidence="2 3">
    <name type="scientific">Petrolisthes cinctipes</name>
    <name type="common">Flat porcelain crab</name>
    <dbReference type="NCBI Taxonomy" id="88211"/>
    <lineage>
        <taxon>Eukaryota</taxon>
        <taxon>Metazoa</taxon>
        <taxon>Ecdysozoa</taxon>
        <taxon>Arthropoda</taxon>
        <taxon>Crustacea</taxon>
        <taxon>Multicrustacea</taxon>
        <taxon>Malacostraca</taxon>
        <taxon>Eumalacostraca</taxon>
        <taxon>Eucarida</taxon>
        <taxon>Decapoda</taxon>
        <taxon>Pleocyemata</taxon>
        <taxon>Anomura</taxon>
        <taxon>Galatheoidea</taxon>
        <taxon>Porcellanidae</taxon>
        <taxon>Petrolisthes</taxon>
    </lineage>
</organism>
<accession>A0AAE1EFE5</accession>
<evidence type="ECO:0000256" key="1">
    <source>
        <dbReference type="SAM" id="MobiDB-lite"/>
    </source>
</evidence>
<gene>
    <name evidence="2" type="ORF">Pcinc_044302</name>
</gene>
<dbReference type="AlphaFoldDB" id="A0AAE1EFE5"/>
<comment type="caution">
    <text evidence="2">The sequence shown here is derived from an EMBL/GenBank/DDBJ whole genome shotgun (WGS) entry which is preliminary data.</text>
</comment>
<evidence type="ECO:0000313" key="3">
    <source>
        <dbReference type="Proteomes" id="UP001286313"/>
    </source>
</evidence>
<protein>
    <submittedName>
        <fullName evidence="2">Uncharacterized protein</fullName>
    </submittedName>
</protein>
<feature type="compositionally biased region" description="Pro residues" evidence="1">
    <location>
        <begin position="115"/>
        <end position="129"/>
    </location>
</feature>
<sequence length="140" mass="16336">MPRRTHHLYLPTYLRHHLHLHHDALHHLHPLTYTTTNIIYSKTLPLTHSPTYTTNTLNSLPTTITIPTLPHSPTYTPTITTNNTYTLPLFTHHLHYLHTHPPTHHHYHYLHTHPPTHPPLSLPTPPLPSLPTHQQHHLHP</sequence>
<keyword evidence="3" id="KW-1185">Reference proteome</keyword>
<reference evidence="2" key="1">
    <citation type="submission" date="2023-10" db="EMBL/GenBank/DDBJ databases">
        <title>Genome assemblies of two species of porcelain crab, Petrolisthes cinctipes and Petrolisthes manimaculis (Anomura: Porcellanidae).</title>
        <authorList>
            <person name="Angst P."/>
        </authorList>
    </citation>
    <scope>NUCLEOTIDE SEQUENCE</scope>
    <source>
        <strain evidence="2">PB745_01</strain>
        <tissue evidence="2">Gill</tissue>
    </source>
</reference>
<dbReference type="EMBL" id="JAWQEG010009264">
    <property type="protein sequence ID" value="KAK3848923.1"/>
    <property type="molecule type" value="Genomic_DNA"/>
</dbReference>
<evidence type="ECO:0000313" key="2">
    <source>
        <dbReference type="EMBL" id="KAK3848923.1"/>
    </source>
</evidence>
<dbReference type="Proteomes" id="UP001286313">
    <property type="component" value="Unassembled WGS sequence"/>
</dbReference>